<dbReference type="SUPFAM" id="SSF52768">
    <property type="entry name" value="Arginase/deacetylase"/>
    <property type="match status" value="1"/>
</dbReference>
<dbReference type="EMBL" id="GG663735">
    <property type="protein sequence ID" value="EEH60458.1"/>
    <property type="molecule type" value="Genomic_DNA"/>
</dbReference>
<evidence type="ECO:0000256" key="5">
    <source>
        <dbReference type="ARBA" id="ARBA00022833"/>
    </source>
</evidence>
<keyword evidence="4" id="KW-0378">Hydrolase</keyword>
<evidence type="ECO:0000256" key="1">
    <source>
        <dbReference type="ARBA" id="ARBA00001947"/>
    </source>
</evidence>
<dbReference type="InterPro" id="IPR023801">
    <property type="entry name" value="His_deacetylse_dom"/>
</dbReference>
<dbReference type="Pfam" id="PF00850">
    <property type="entry name" value="Hist_deacetyl"/>
    <property type="match status" value="1"/>
</dbReference>
<gene>
    <name evidence="8" type="ORF">MICPUCDRAFT_50725</name>
</gene>
<dbReference type="AlphaFoldDB" id="C1MIW8"/>
<feature type="domain" description="Histone deacetylase" evidence="7">
    <location>
        <begin position="89"/>
        <end position="427"/>
    </location>
</feature>
<keyword evidence="9" id="KW-1185">Reference proteome</keyword>
<evidence type="ECO:0000256" key="4">
    <source>
        <dbReference type="ARBA" id="ARBA00022801"/>
    </source>
</evidence>
<feature type="compositionally biased region" description="Low complexity" evidence="6">
    <location>
        <begin position="11"/>
        <end position="23"/>
    </location>
</feature>
<evidence type="ECO:0000313" key="8">
    <source>
        <dbReference type="EMBL" id="EEH60458.1"/>
    </source>
</evidence>
<dbReference type="GO" id="GO:0040029">
    <property type="term" value="P:epigenetic regulation of gene expression"/>
    <property type="evidence" value="ECO:0007669"/>
    <property type="project" value="TreeGrafter"/>
</dbReference>
<dbReference type="KEGG" id="mpp:MICPUCDRAFT_50725"/>
<dbReference type="GO" id="GO:0004407">
    <property type="term" value="F:histone deacetylase activity"/>
    <property type="evidence" value="ECO:0007669"/>
    <property type="project" value="TreeGrafter"/>
</dbReference>
<reference evidence="8 9" key="1">
    <citation type="journal article" date="2009" name="Science">
        <title>Green evolution and dynamic adaptations revealed by genomes of the marine picoeukaryotes Micromonas.</title>
        <authorList>
            <person name="Worden A.Z."/>
            <person name="Lee J.H."/>
            <person name="Mock T."/>
            <person name="Rouze P."/>
            <person name="Simmons M.P."/>
            <person name="Aerts A.L."/>
            <person name="Allen A.E."/>
            <person name="Cuvelier M.L."/>
            <person name="Derelle E."/>
            <person name="Everett M.V."/>
            <person name="Foulon E."/>
            <person name="Grimwood J."/>
            <person name="Gundlach H."/>
            <person name="Henrissat B."/>
            <person name="Napoli C."/>
            <person name="McDonald S.M."/>
            <person name="Parker M.S."/>
            <person name="Rombauts S."/>
            <person name="Salamov A."/>
            <person name="Von Dassow P."/>
            <person name="Badger J.H."/>
            <person name="Coutinho P.M."/>
            <person name="Demir E."/>
            <person name="Dubchak I."/>
            <person name="Gentemann C."/>
            <person name="Eikrem W."/>
            <person name="Gready J.E."/>
            <person name="John U."/>
            <person name="Lanier W."/>
            <person name="Lindquist E.A."/>
            <person name="Lucas S."/>
            <person name="Mayer K.F."/>
            <person name="Moreau H."/>
            <person name="Not F."/>
            <person name="Otillar R."/>
            <person name="Panaud O."/>
            <person name="Pangilinan J."/>
            <person name="Paulsen I."/>
            <person name="Piegu B."/>
            <person name="Poliakov A."/>
            <person name="Robbens S."/>
            <person name="Schmutz J."/>
            <person name="Toulza E."/>
            <person name="Wyss T."/>
            <person name="Zelensky A."/>
            <person name="Zhou K."/>
            <person name="Armbrust E.V."/>
            <person name="Bhattacharya D."/>
            <person name="Goodenough U.W."/>
            <person name="Van de Peer Y."/>
            <person name="Grigoriev I.V."/>
        </authorList>
    </citation>
    <scope>NUCLEOTIDE SEQUENCE [LARGE SCALE GENOMIC DNA]</scope>
    <source>
        <strain evidence="8 9">CCMP1545</strain>
    </source>
</reference>
<evidence type="ECO:0000256" key="2">
    <source>
        <dbReference type="ARBA" id="ARBA00005947"/>
    </source>
</evidence>
<evidence type="ECO:0000256" key="3">
    <source>
        <dbReference type="ARBA" id="ARBA00022723"/>
    </source>
</evidence>
<dbReference type="PANTHER" id="PTHR10625">
    <property type="entry name" value="HISTONE DEACETYLASE HDAC1-RELATED"/>
    <property type="match status" value="1"/>
</dbReference>
<dbReference type="PRINTS" id="PR01270">
    <property type="entry name" value="HDASUPER"/>
</dbReference>
<dbReference type="InterPro" id="IPR000286">
    <property type="entry name" value="HDACs"/>
</dbReference>
<accession>C1MIW8</accession>
<dbReference type="InterPro" id="IPR023696">
    <property type="entry name" value="Ureohydrolase_dom_sf"/>
</dbReference>
<comment type="cofactor">
    <cofactor evidence="1">
        <name>Zn(2+)</name>
        <dbReference type="ChEBI" id="CHEBI:29105"/>
    </cofactor>
</comment>
<evidence type="ECO:0000313" key="9">
    <source>
        <dbReference type="Proteomes" id="UP000001876"/>
    </source>
</evidence>
<dbReference type="GO" id="GO:0046872">
    <property type="term" value="F:metal ion binding"/>
    <property type="evidence" value="ECO:0007669"/>
    <property type="project" value="UniProtKB-KW"/>
</dbReference>
<dbReference type="RefSeq" id="XP_003055206.1">
    <property type="nucleotide sequence ID" value="XM_003055160.1"/>
</dbReference>
<dbReference type="PANTHER" id="PTHR10625:SF17">
    <property type="entry name" value="HISTONE DEACETYLASE 8"/>
    <property type="match status" value="1"/>
</dbReference>
<keyword evidence="5" id="KW-0862">Zinc</keyword>
<dbReference type="STRING" id="564608.C1MIW8"/>
<keyword evidence="3" id="KW-0479">Metal-binding</keyword>
<evidence type="ECO:0000259" key="7">
    <source>
        <dbReference type="Pfam" id="PF00850"/>
    </source>
</evidence>
<feature type="region of interest" description="Disordered" evidence="6">
    <location>
        <begin position="1"/>
        <end position="28"/>
    </location>
</feature>
<protein>
    <submittedName>
        <fullName evidence="8">Predicted protein</fullName>
    </submittedName>
</protein>
<sequence length="438" mass="47504">MRGLVWTAGDGVTSVTSPGTSSSMPKDAYNDPLARKRAILRALFGGDERLRGGAIRHRAKAGNLQLRHVDDDLDEPPGIADFRRAASYCHDRGMLRYLETAWERWAATPEEERCRFFRRATSAASDASSSTPTPSDAIPALVPANYCARHDAITRPGANLHSQTCYYHTDDDTPIFEGLLGQLVADATVAVACAAHVVVQRERLARFDRTLNDDPVDAFYHYACVNHPGHHAGKSTMGGYCYVNNAAMIARVIQEHHTLRNPDRAKPVNVAILDVDYHAGNGTASIFWEDPTVFVASIHADPNGDYPWNACFEDDVGGGDGEGFTRCAPLPRRAGWDVYEPALAGSLDAIKAQRPFALIVSLGLDAHADDPVQEKATAGMELTVDDYFNVGRMIRETADAVDATVVFVQEGGYQVEVAGELVRTVFKGFEAGGVSIAG</sequence>
<dbReference type="InterPro" id="IPR037138">
    <property type="entry name" value="His_deacetylse_dom_sf"/>
</dbReference>
<proteinExistence type="inferred from homology"/>
<evidence type="ECO:0000256" key="6">
    <source>
        <dbReference type="SAM" id="MobiDB-lite"/>
    </source>
</evidence>
<name>C1MIW8_MICPC</name>
<dbReference type="OrthoDB" id="424012at2759"/>
<dbReference type="Proteomes" id="UP000001876">
    <property type="component" value="Unassembled WGS sequence"/>
</dbReference>
<dbReference type="GO" id="GO:0016787">
    <property type="term" value="F:hydrolase activity"/>
    <property type="evidence" value="ECO:0007669"/>
    <property type="project" value="UniProtKB-KW"/>
</dbReference>
<organism evidence="9">
    <name type="scientific">Micromonas pusilla (strain CCMP1545)</name>
    <name type="common">Picoplanktonic green alga</name>
    <dbReference type="NCBI Taxonomy" id="564608"/>
    <lineage>
        <taxon>Eukaryota</taxon>
        <taxon>Viridiplantae</taxon>
        <taxon>Chlorophyta</taxon>
        <taxon>Mamiellophyceae</taxon>
        <taxon>Mamiellales</taxon>
        <taxon>Mamiellaceae</taxon>
        <taxon>Micromonas</taxon>
    </lineage>
</organism>
<dbReference type="OMA" id="PANYCAR"/>
<dbReference type="GeneID" id="9680311"/>
<dbReference type="Gene3D" id="3.40.800.20">
    <property type="entry name" value="Histone deacetylase domain"/>
    <property type="match status" value="1"/>
</dbReference>
<comment type="similarity">
    <text evidence="2">Belongs to the histone deacetylase family.</text>
</comment>
<dbReference type="eggNOG" id="KOG1343">
    <property type="taxonomic scope" value="Eukaryota"/>
</dbReference>